<comment type="caution">
    <text evidence="2">The sequence shown here is derived from an EMBL/GenBank/DDBJ whole genome shotgun (WGS) entry which is preliminary data.</text>
</comment>
<sequence>MASPASFHASSKSTPEIIISADHMEGGNARLPPPMLSALQPAADSHHPSGQSTPEAKPRSIHFDLKSTSERTSRPSSAEKIRSGSTPPPMVIQNKTITALAATEAGAIRPDSLPSSISPPHLKTRPKLLDDLKRSLSHTNVHHIFHPHHNRPSSRQNPNSVKTPPHGGDSGTTSPLPDTPDLQTLFRAHPTSSTCPDLPAVNRALNALRADSTAATSHPDHLTSLTLLASTLTAARASSRKTLSQAMLARDSGKYEICRALCLGILQDPRAGADVETKVYACAILSTLASKGQSLTFLVEGMEILERACRNGERDEDVGGLEDGLKEKMLVLLAMTKEGAVKRDGGMESEEVRRLASKVKGLEELRPGVGVEVVGDGVGKLKVPESEEGGSGAVTPRLGRILVWQGWR</sequence>
<evidence type="ECO:0000313" key="2">
    <source>
        <dbReference type="EMBL" id="KJX95660.1"/>
    </source>
</evidence>
<feature type="region of interest" description="Disordered" evidence="1">
    <location>
        <begin position="1"/>
        <end position="92"/>
    </location>
</feature>
<protein>
    <submittedName>
        <fullName evidence="2">Uncharacterized protein</fullName>
    </submittedName>
</protein>
<evidence type="ECO:0000313" key="3">
    <source>
        <dbReference type="Proteomes" id="UP000033647"/>
    </source>
</evidence>
<feature type="compositionally biased region" description="Basic and acidic residues" evidence="1">
    <location>
        <begin position="56"/>
        <end position="82"/>
    </location>
</feature>
<proteinExistence type="predicted"/>
<dbReference type="EMBL" id="LAFY01004059">
    <property type="protein sequence ID" value="KJX95660.1"/>
    <property type="molecule type" value="Genomic_DNA"/>
</dbReference>
<evidence type="ECO:0000256" key="1">
    <source>
        <dbReference type="SAM" id="MobiDB-lite"/>
    </source>
</evidence>
<accession>A0A0F4GHJ1</accession>
<organism evidence="2 3">
    <name type="scientific">Zymoseptoria brevis</name>
    <dbReference type="NCBI Taxonomy" id="1047168"/>
    <lineage>
        <taxon>Eukaryota</taxon>
        <taxon>Fungi</taxon>
        <taxon>Dikarya</taxon>
        <taxon>Ascomycota</taxon>
        <taxon>Pezizomycotina</taxon>
        <taxon>Dothideomycetes</taxon>
        <taxon>Dothideomycetidae</taxon>
        <taxon>Mycosphaerellales</taxon>
        <taxon>Mycosphaerellaceae</taxon>
        <taxon>Zymoseptoria</taxon>
    </lineage>
</organism>
<name>A0A0F4GHJ1_9PEZI</name>
<feature type="region of interest" description="Disordered" evidence="1">
    <location>
        <begin position="144"/>
        <end position="197"/>
    </location>
</feature>
<keyword evidence="3" id="KW-1185">Reference proteome</keyword>
<gene>
    <name evidence="2" type="ORF">TI39_contig4099g00017</name>
</gene>
<dbReference type="AlphaFoldDB" id="A0A0F4GHJ1"/>
<reference evidence="2 3" key="1">
    <citation type="submission" date="2015-03" db="EMBL/GenBank/DDBJ databases">
        <title>RNA-seq based gene annotation and comparative genomics of four Zymoseptoria species reveal species-specific pathogenicity related genes and transposable element activity.</title>
        <authorList>
            <person name="Grandaubert J."/>
            <person name="Bhattacharyya A."/>
            <person name="Stukenbrock E.H."/>
        </authorList>
    </citation>
    <scope>NUCLEOTIDE SEQUENCE [LARGE SCALE GENOMIC DNA]</scope>
    <source>
        <strain evidence="2 3">Zb18110</strain>
    </source>
</reference>
<dbReference type="Proteomes" id="UP000033647">
    <property type="component" value="Unassembled WGS sequence"/>
</dbReference>
<dbReference type="OrthoDB" id="3632630at2759"/>
<feature type="compositionally biased region" description="Polar residues" evidence="1">
    <location>
        <begin position="153"/>
        <end position="162"/>
    </location>
</feature>